<keyword evidence="2" id="KW-0067">ATP-binding</keyword>
<dbReference type="InterPro" id="IPR011009">
    <property type="entry name" value="Kinase-like_dom_sf"/>
</dbReference>
<protein>
    <submittedName>
        <fullName evidence="3">Uncharacterized protein</fullName>
    </submittedName>
</protein>
<dbReference type="EMBL" id="JAXIOK010000001">
    <property type="protein sequence ID" value="KAK4780387.1"/>
    <property type="molecule type" value="Genomic_DNA"/>
</dbReference>
<dbReference type="SUPFAM" id="SSF56112">
    <property type="entry name" value="Protein kinase-like (PK-like)"/>
    <property type="match status" value="1"/>
</dbReference>
<evidence type="ECO:0000313" key="4">
    <source>
        <dbReference type="Proteomes" id="UP001345219"/>
    </source>
</evidence>
<organism evidence="3 4">
    <name type="scientific">Trapa incisa</name>
    <dbReference type="NCBI Taxonomy" id="236973"/>
    <lineage>
        <taxon>Eukaryota</taxon>
        <taxon>Viridiplantae</taxon>
        <taxon>Streptophyta</taxon>
        <taxon>Embryophyta</taxon>
        <taxon>Tracheophyta</taxon>
        <taxon>Spermatophyta</taxon>
        <taxon>Magnoliopsida</taxon>
        <taxon>eudicotyledons</taxon>
        <taxon>Gunneridae</taxon>
        <taxon>Pentapetalae</taxon>
        <taxon>rosids</taxon>
        <taxon>malvids</taxon>
        <taxon>Myrtales</taxon>
        <taxon>Lythraceae</taxon>
        <taxon>Trapa</taxon>
    </lineage>
</organism>
<dbReference type="GO" id="GO:0005524">
    <property type="term" value="F:ATP binding"/>
    <property type="evidence" value="ECO:0007669"/>
    <property type="project" value="UniProtKB-KW"/>
</dbReference>
<name>A0AAN7L648_9MYRT</name>
<evidence type="ECO:0000256" key="2">
    <source>
        <dbReference type="ARBA" id="ARBA00022840"/>
    </source>
</evidence>
<keyword evidence="1" id="KW-0547">Nucleotide-binding</keyword>
<proteinExistence type="predicted"/>
<dbReference type="PANTHER" id="PTHR24055">
    <property type="entry name" value="MITOGEN-ACTIVATED PROTEIN KINASE"/>
    <property type="match status" value="1"/>
</dbReference>
<dbReference type="Proteomes" id="UP001345219">
    <property type="component" value="Chromosome 13"/>
</dbReference>
<sequence>MDQMKLIITVLGKPEEADIDSIQRPTCRKFIKSLPYIREIPLSSLFPFADPLALNLLEKLLVFNLDKRIIIFYALQHPYLADLYSLKAILQLNVSR</sequence>
<gene>
    <name evidence="3" type="ORF">SAY87_016493</name>
</gene>
<keyword evidence="4" id="KW-1185">Reference proteome</keyword>
<dbReference type="AlphaFoldDB" id="A0AAN7L648"/>
<evidence type="ECO:0000313" key="3">
    <source>
        <dbReference type="EMBL" id="KAK4780387.1"/>
    </source>
</evidence>
<evidence type="ECO:0000256" key="1">
    <source>
        <dbReference type="ARBA" id="ARBA00022741"/>
    </source>
</evidence>
<dbReference type="InterPro" id="IPR050117">
    <property type="entry name" value="MAPK"/>
</dbReference>
<accession>A0AAN7L648</accession>
<reference evidence="3 4" key="1">
    <citation type="journal article" date="2023" name="Hortic Res">
        <title>Pangenome of water caltrop reveals structural variations and asymmetric subgenome divergence after allopolyploidization.</title>
        <authorList>
            <person name="Zhang X."/>
            <person name="Chen Y."/>
            <person name="Wang L."/>
            <person name="Yuan Y."/>
            <person name="Fang M."/>
            <person name="Shi L."/>
            <person name="Lu R."/>
            <person name="Comes H.P."/>
            <person name="Ma Y."/>
            <person name="Chen Y."/>
            <person name="Huang G."/>
            <person name="Zhou Y."/>
            <person name="Zheng Z."/>
            <person name="Qiu Y."/>
        </authorList>
    </citation>
    <scope>NUCLEOTIDE SEQUENCE [LARGE SCALE GENOMIC DNA]</scope>
    <source>
        <tissue evidence="3">Roots</tissue>
    </source>
</reference>
<dbReference type="Gene3D" id="1.10.510.10">
    <property type="entry name" value="Transferase(Phosphotransferase) domain 1"/>
    <property type="match status" value="1"/>
</dbReference>
<comment type="caution">
    <text evidence="3">The sequence shown here is derived from an EMBL/GenBank/DDBJ whole genome shotgun (WGS) entry which is preliminary data.</text>
</comment>